<accession>A0A926VMF8</accession>
<gene>
    <name evidence="1" type="ORF">H6G03_36655</name>
</gene>
<organism evidence="1 2">
    <name type="scientific">Aerosakkonema funiforme FACHB-1375</name>
    <dbReference type="NCBI Taxonomy" id="2949571"/>
    <lineage>
        <taxon>Bacteria</taxon>
        <taxon>Bacillati</taxon>
        <taxon>Cyanobacteriota</taxon>
        <taxon>Cyanophyceae</taxon>
        <taxon>Oscillatoriophycideae</taxon>
        <taxon>Aerosakkonematales</taxon>
        <taxon>Aerosakkonemataceae</taxon>
        <taxon>Aerosakkonema</taxon>
    </lineage>
</organism>
<sequence length="62" mass="7146">MCDRSYDRFLSEYVTGNFQTQYYQEKHGTNPPKLANRKIPVSSYPGVESIELSSRTKVIDTV</sequence>
<name>A0A926VMF8_9CYAN</name>
<evidence type="ECO:0000313" key="1">
    <source>
        <dbReference type="EMBL" id="MBD2186521.1"/>
    </source>
</evidence>
<reference evidence="1" key="2">
    <citation type="submission" date="2020-08" db="EMBL/GenBank/DDBJ databases">
        <authorList>
            <person name="Chen M."/>
            <person name="Teng W."/>
            <person name="Zhao L."/>
            <person name="Hu C."/>
            <person name="Zhou Y."/>
            <person name="Han B."/>
            <person name="Song L."/>
            <person name="Shu W."/>
        </authorList>
    </citation>
    <scope>NUCLEOTIDE SEQUENCE</scope>
    <source>
        <strain evidence="1">FACHB-1375</strain>
    </source>
</reference>
<comment type="caution">
    <text evidence="1">The sequence shown here is derived from an EMBL/GenBank/DDBJ whole genome shotgun (WGS) entry which is preliminary data.</text>
</comment>
<keyword evidence="2" id="KW-1185">Reference proteome</keyword>
<dbReference type="Proteomes" id="UP000641646">
    <property type="component" value="Unassembled WGS sequence"/>
</dbReference>
<dbReference type="EMBL" id="JACJPW010000227">
    <property type="protein sequence ID" value="MBD2186521.1"/>
    <property type="molecule type" value="Genomic_DNA"/>
</dbReference>
<evidence type="ECO:0000313" key="2">
    <source>
        <dbReference type="Proteomes" id="UP000641646"/>
    </source>
</evidence>
<proteinExistence type="predicted"/>
<reference evidence="1" key="1">
    <citation type="journal article" date="2015" name="ISME J.">
        <title>Draft Genome Sequence of Streptomyces incarnatus NRRL8089, which Produces the Nucleoside Antibiotic Sinefungin.</title>
        <authorList>
            <person name="Oshima K."/>
            <person name="Hattori M."/>
            <person name="Shimizu H."/>
            <person name="Fukuda K."/>
            <person name="Nemoto M."/>
            <person name="Inagaki K."/>
            <person name="Tamura T."/>
        </authorList>
    </citation>
    <scope>NUCLEOTIDE SEQUENCE</scope>
    <source>
        <strain evidence="1">FACHB-1375</strain>
    </source>
</reference>
<dbReference type="AlphaFoldDB" id="A0A926VMF8"/>
<protein>
    <submittedName>
        <fullName evidence="1">Uncharacterized protein</fullName>
    </submittedName>
</protein>